<accession>A0A8F9TW42</accession>
<feature type="transmembrane region" description="Helical" evidence="4">
    <location>
        <begin position="91"/>
        <end position="111"/>
    </location>
</feature>
<dbReference type="KEGG" id="ole:K0B96_06840"/>
<name>A0A8F9TW42_9BACT</name>
<protein>
    <submittedName>
        <fullName evidence="5">Tetratricopeptide repeat protein</fullName>
    </submittedName>
</protein>
<gene>
    <name evidence="5" type="ORF">K0B96_06840</name>
</gene>
<feature type="repeat" description="TPR" evidence="3">
    <location>
        <begin position="448"/>
        <end position="481"/>
    </location>
</feature>
<feature type="repeat" description="TPR" evidence="3">
    <location>
        <begin position="618"/>
        <end position="651"/>
    </location>
</feature>
<feature type="transmembrane region" description="Helical" evidence="4">
    <location>
        <begin position="346"/>
        <end position="364"/>
    </location>
</feature>
<dbReference type="PANTHER" id="PTHR44227">
    <property type="match status" value="1"/>
</dbReference>
<dbReference type="RefSeq" id="WP_220165339.1">
    <property type="nucleotide sequence ID" value="NZ_CP080507.1"/>
</dbReference>
<dbReference type="InterPro" id="IPR011990">
    <property type="entry name" value="TPR-like_helical_dom_sf"/>
</dbReference>
<dbReference type="SUPFAM" id="SSF48452">
    <property type="entry name" value="TPR-like"/>
    <property type="match status" value="2"/>
</dbReference>
<feature type="transmembrane region" description="Helical" evidence="4">
    <location>
        <begin position="291"/>
        <end position="310"/>
    </location>
</feature>
<dbReference type="EMBL" id="CP080507">
    <property type="protein sequence ID" value="QYM80324.1"/>
    <property type="molecule type" value="Genomic_DNA"/>
</dbReference>
<organism evidence="5 6">
    <name type="scientific">Horticoccus luteus</name>
    <dbReference type="NCBI Taxonomy" id="2862869"/>
    <lineage>
        <taxon>Bacteria</taxon>
        <taxon>Pseudomonadati</taxon>
        <taxon>Verrucomicrobiota</taxon>
        <taxon>Opitutia</taxon>
        <taxon>Opitutales</taxon>
        <taxon>Opitutaceae</taxon>
        <taxon>Horticoccus</taxon>
    </lineage>
</organism>
<feature type="repeat" description="TPR" evidence="3">
    <location>
        <begin position="414"/>
        <end position="447"/>
    </location>
</feature>
<feature type="transmembrane region" description="Helical" evidence="4">
    <location>
        <begin position="147"/>
        <end position="163"/>
    </location>
</feature>
<dbReference type="Proteomes" id="UP000825051">
    <property type="component" value="Chromosome"/>
</dbReference>
<feature type="transmembrane region" description="Helical" evidence="4">
    <location>
        <begin position="371"/>
        <end position="389"/>
    </location>
</feature>
<evidence type="ECO:0000313" key="5">
    <source>
        <dbReference type="EMBL" id="QYM80324.1"/>
    </source>
</evidence>
<feature type="transmembrane region" description="Helical" evidence="4">
    <location>
        <begin position="317"/>
        <end position="340"/>
    </location>
</feature>
<dbReference type="InterPro" id="IPR019734">
    <property type="entry name" value="TPR_rpt"/>
</dbReference>
<keyword evidence="4" id="KW-0472">Membrane</keyword>
<dbReference type="Gene3D" id="1.25.40.10">
    <property type="entry name" value="Tetratricopeptide repeat domain"/>
    <property type="match status" value="3"/>
</dbReference>
<evidence type="ECO:0000256" key="4">
    <source>
        <dbReference type="SAM" id="Phobius"/>
    </source>
</evidence>
<dbReference type="Pfam" id="PF13432">
    <property type="entry name" value="TPR_16"/>
    <property type="match status" value="2"/>
</dbReference>
<dbReference type="PROSITE" id="PS50005">
    <property type="entry name" value="TPR"/>
    <property type="match status" value="6"/>
</dbReference>
<sequence>MSETSVKAARGRMICAVLLIGTLLLFARAWRHDFVNYDDPDYVTKNVHVQAGLTAESVRWAFATSDVSYWHPLTWLSHMADWQLYGDHPHGHHATSILIHAINAVLVFLVFRRLTGATWASALCAAVFAWHPLRAESVAWVAERKDVLSGFFALATLWAYAVFAQRRRDAAAGAWWFYGAALALFAGGLMSKPMLVTLPAVLLILDWWPLARVTKKRWVALLAEKVPFGVLSLAVSAITIHAQRAVGTLSEVLPPGARLANAVVAVARYVGKFFWPFDLAVLYPHPGFWPAGRVALAVLFFVAVTGIALWQMRRRPWVLAGWLFFLVSLLPASGVVQVGIQSMADRYTYLTMIGIAVAVIWTVREWVTSRGAAVTLATVVLVMLAARTWNQLAVWRDSLALFDHTLKVAPAGNYLAYNNRGLALFAAGRVDEALSDYRESLAINPTWMEANNNLGYTLAQTGHPAEAIPYYRKALAAKPDQPEVQNNLANALSDVGQLDEAVRLYEAVLARQPDHVNALNGLGVTLAMQGHLPEAVAKFEAALRVDPNSGSAHSNLGNAFAILGRRDEAIASYQRALAVRPDDAPTLNTLANVLEAAGRWPEAVATYRRAIAFAAVNPTAHANLGHALAQLGQRDEAIAELRIALQQKPDDAQARAWLAELERAKN</sequence>
<keyword evidence="1" id="KW-0677">Repeat</keyword>
<reference evidence="5" key="1">
    <citation type="submission" date="2021-08" db="EMBL/GenBank/DDBJ databases">
        <title>Genome of a novel bacterium of the phylum Verrucomicrobia, Oleiharenicola sp. KSB-15.</title>
        <authorList>
            <person name="Chung J.-H."/>
            <person name="Ahn J.-H."/>
            <person name="Yoon Y."/>
            <person name="Kim D.-Y."/>
            <person name="An S.-H."/>
            <person name="Park I."/>
            <person name="Yeon J."/>
        </authorList>
    </citation>
    <scope>NUCLEOTIDE SEQUENCE</scope>
    <source>
        <strain evidence="5">KSB-15</strain>
    </source>
</reference>
<dbReference type="PROSITE" id="PS50293">
    <property type="entry name" value="TPR_REGION"/>
    <property type="match status" value="1"/>
</dbReference>
<feature type="repeat" description="TPR" evidence="3">
    <location>
        <begin position="482"/>
        <end position="515"/>
    </location>
</feature>
<feature type="transmembrane region" description="Helical" evidence="4">
    <location>
        <begin position="217"/>
        <end position="240"/>
    </location>
</feature>
<keyword evidence="6" id="KW-1185">Reference proteome</keyword>
<dbReference type="SMART" id="SM00028">
    <property type="entry name" value="TPR"/>
    <property type="match status" value="7"/>
</dbReference>
<dbReference type="InterPro" id="IPR052346">
    <property type="entry name" value="O-mannosyl-transferase_TMTC"/>
</dbReference>
<dbReference type="AlphaFoldDB" id="A0A8F9TW42"/>
<keyword evidence="4" id="KW-1133">Transmembrane helix</keyword>
<dbReference type="PANTHER" id="PTHR44227:SF3">
    <property type="entry name" value="PROTEIN O-MANNOSYL-TRANSFERASE TMTC4"/>
    <property type="match status" value="1"/>
</dbReference>
<feature type="repeat" description="TPR" evidence="3">
    <location>
        <begin position="516"/>
        <end position="549"/>
    </location>
</feature>
<feature type="repeat" description="TPR" evidence="3">
    <location>
        <begin position="550"/>
        <end position="583"/>
    </location>
</feature>
<evidence type="ECO:0000256" key="1">
    <source>
        <dbReference type="ARBA" id="ARBA00022737"/>
    </source>
</evidence>
<keyword evidence="4" id="KW-0812">Transmembrane</keyword>
<feature type="transmembrane region" description="Helical" evidence="4">
    <location>
        <begin position="175"/>
        <end position="205"/>
    </location>
</feature>
<evidence type="ECO:0000313" key="6">
    <source>
        <dbReference type="Proteomes" id="UP000825051"/>
    </source>
</evidence>
<evidence type="ECO:0000256" key="2">
    <source>
        <dbReference type="ARBA" id="ARBA00022803"/>
    </source>
</evidence>
<keyword evidence="2 3" id="KW-0802">TPR repeat</keyword>
<feature type="transmembrane region" description="Helical" evidence="4">
    <location>
        <begin position="118"/>
        <end position="135"/>
    </location>
</feature>
<evidence type="ECO:0000256" key="3">
    <source>
        <dbReference type="PROSITE-ProRule" id="PRU00339"/>
    </source>
</evidence>
<dbReference type="Pfam" id="PF13424">
    <property type="entry name" value="TPR_12"/>
    <property type="match status" value="2"/>
</dbReference>
<proteinExistence type="predicted"/>